<dbReference type="SMART" id="SM00409">
    <property type="entry name" value="IG"/>
    <property type="match status" value="3"/>
</dbReference>
<dbReference type="GO" id="GO:0043005">
    <property type="term" value="C:neuron projection"/>
    <property type="evidence" value="ECO:0007669"/>
    <property type="project" value="TreeGrafter"/>
</dbReference>
<dbReference type="InterPro" id="IPR013783">
    <property type="entry name" value="Ig-like_fold"/>
</dbReference>
<feature type="non-terminal residue" evidence="6">
    <location>
        <position position="279"/>
    </location>
</feature>
<dbReference type="InterPro" id="IPR013098">
    <property type="entry name" value="Ig_I-set"/>
</dbReference>
<organism evidence="6 7">
    <name type="scientific">Leptotrombidium deliense</name>
    <dbReference type="NCBI Taxonomy" id="299467"/>
    <lineage>
        <taxon>Eukaryota</taxon>
        <taxon>Metazoa</taxon>
        <taxon>Ecdysozoa</taxon>
        <taxon>Arthropoda</taxon>
        <taxon>Chelicerata</taxon>
        <taxon>Arachnida</taxon>
        <taxon>Acari</taxon>
        <taxon>Acariformes</taxon>
        <taxon>Trombidiformes</taxon>
        <taxon>Prostigmata</taxon>
        <taxon>Anystina</taxon>
        <taxon>Parasitengona</taxon>
        <taxon>Trombiculoidea</taxon>
        <taxon>Trombiculidae</taxon>
        <taxon>Leptotrombidium</taxon>
    </lineage>
</organism>
<dbReference type="FunFam" id="2.60.40.10:FF:000333">
    <property type="entry name" value="Down syndrome cell adhesion molecule"/>
    <property type="match status" value="1"/>
</dbReference>
<dbReference type="Pfam" id="PF07679">
    <property type="entry name" value="I-set"/>
    <property type="match status" value="2"/>
</dbReference>
<feature type="domain" description="Ig-like" evidence="5">
    <location>
        <begin position="9"/>
        <end position="96"/>
    </location>
</feature>
<evidence type="ECO:0000256" key="2">
    <source>
        <dbReference type="ARBA" id="ARBA00022737"/>
    </source>
</evidence>
<evidence type="ECO:0000313" key="7">
    <source>
        <dbReference type="Proteomes" id="UP000288716"/>
    </source>
</evidence>
<comment type="caution">
    <text evidence="6">The sequence shown here is derived from an EMBL/GenBank/DDBJ whole genome shotgun (WGS) entry which is preliminary data.</text>
</comment>
<evidence type="ECO:0000256" key="1">
    <source>
        <dbReference type="ARBA" id="ARBA00022729"/>
    </source>
</evidence>
<keyword evidence="1" id="KW-0732">Signal</keyword>
<evidence type="ECO:0000313" key="6">
    <source>
        <dbReference type="EMBL" id="RWS20219.1"/>
    </source>
</evidence>
<dbReference type="SUPFAM" id="SSF48726">
    <property type="entry name" value="Immunoglobulin"/>
    <property type="match status" value="3"/>
</dbReference>
<feature type="domain" description="Ig-like" evidence="5">
    <location>
        <begin position="189"/>
        <end position="275"/>
    </location>
</feature>
<dbReference type="PANTHER" id="PTHR12231:SF218">
    <property type="entry name" value="MICROFIBRILLAR-ASSOCIATED PROTEIN 3-LIKE"/>
    <property type="match status" value="1"/>
</dbReference>
<dbReference type="EMBL" id="NCKV01019230">
    <property type="protein sequence ID" value="RWS20219.1"/>
    <property type="molecule type" value="Genomic_DNA"/>
</dbReference>
<accession>A0A443RYR9</accession>
<dbReference type="InterPro" id="IPR003598">
    <property type="entry name" value="Ig_sub2"/>
</dbReference>
<evidence type="ECO:0000256" key="4">
    <source>
        <dbReference type="ARBA" id="ARBA00023319"/>
    </source>
</evidence>
<dbReference type="PANTHER" id="PTHR12231">
    <property type="entry name" value="CTX-RELATED TYPE I TRANSMEMBRANE PROTEIN"/>
    <property type="match status" value="1"/>
</dbReference>
<evidence type="ECO:0000259" key="5">
    <source>
        <dbReference type="PROSITE" id="PS50835"/>
    </source>
</evidence>
<dbReference type="Gene3D" id="2.60.40.10">
    <property type="entry name" value="Immunoglobulins"/>
    <property type="match status" value="3"/>
</dbReference>
<feature type="domain" description="Ig-like" evidence="5">
    <location>
        <begin position="102"/>
        <end position="182"/>
    </location>
</feature>
<dbReference type="Pfam" id="PF13927">
    <property type="entry name" value="Ig_3"/>
    <property type="match status" value="1"/>
</dbReference>
<dbReference type="OrthoDB" id="6412111at2759"/>
<dbReference type="InterPro" id="IPR007110">
    <property type="entry name" value="Ig-like_dom"/>
</dbReference>
<dbReference type="InterPro" id="IPR003599">
    <property type="entry name" value="Ig_sub"/>
</dbReference>
<protein>
    <submittedName>
        <fullName evidence="6">Down syndrome cell adhesion molecule-like protein Dscam2</fullName>
    </submittedName>
</protein>
<keyword evidence="4" id="KW-0393">Immunoglobulin domain</keyword>
<gene>
    <name evidence="6" type="ORF">B4U80_10560</name>
</gene>
<dbReference type="STRING" id="299467.A0A443RYR9"/>
<dbReference type="SMART" id="SM00408">
    <property type="entry name" value="IGc2"/>
    <property type="match status" value="3"/>
</dbReference>
<keyword evidence="2" id="KW-0677">Repeat</keyword>
<keyword evidence="7" id="KW-1185">Reference proteome</keyword>
<proteinExistence type="predicted"/>
<dbReference type="VEuPathDB" id="VectorBase:LDEU011821"/>
<keyword evidence="3" id="KW-1015">Disulfide bond</keyword>
<dbReference type="PROSITE" id="PS50835">
    <property type="entry name" value="IG_LIKE"/>
    <property type="match status" value="3"/>
</dbReference>
<dbReference type="Proteomes" id="UP000288716">
    <property type="component" value="Unassembled WGS sequence"/>
</dbReference>
<evidence type="ECO:0000256" key="3">
    <source>
        <dbReference type="ARBA" id="ARBA00023157"/>
    </source>
</evidence>
<dbReference type="InterPro" id="IPR051170">
    <property type="entry name" value="Neural/epithelial_adhesion"/>
</dbReference>
<reference evidence="6 7" key="1">
    <citation type="journal article" date="2018" name="Gigascience">
        <title>Genomes of trombidid mites reveal novel predicted allergens and laterally-transferred genes associated with secondary metabolism.</title>
        <authorList>
            <person name="Dong X."/>
            <person name="Chaisiri K."/>
            <person name="Xia D."/>
            <person name="Armstrong S.D."/>
            <person name="Fang Y."/>
            <person name="Donnelly M.J."/>
            <person name="Kadowaki T."/>
            <person name="McGarry J.W."/>
            <person name="Darby A.C."/>
            <person name="Makepeace B.L."/>
        </authorList>
    </citation>
    <scope>NUCLEOTIDE SEQUENCE [LARGE SCALE GENOMIC DNA]</scope>
    <source>
        <strain evidence="6">UoL-UT</strain>
    </source>
</reference>
<feature type="non-terminal residue" evidence="6">
    <location>
        <position position="1"/>
    </location>
</feature>
<name>A0A443RYR9_9ACAR</name>
<sequence length="279" mass="30951">GIFGNSNSPKLASFPLFSPFTEDRPFTTVCTIQDGSLPISFFWKFNQKLINNNFGIEIEKSESSSFLKINKLKQTHSGNYTCTAINTFGEDSQTFTLLVKGPLKWITEPTDVQFKVKSEGVVECKASGNPIPRIIWKRNDKEHSSVDGKLVFKQVELEDAGKYDCIVDNGVETPLVKSITVKVNAQVSPQILPVAPFTSITEHSRFVFFCSVSQGTSPLFFSWSKDGKSIDKTNSRIKTDELISTLTVDEVTSSDSGNYTCTVRNAFGKDTQTVTLLVK</sequence>
<dbReference type="AlphaFoldDB" id="A0A443RYR9"/>
<dbReference type="InterPro" id="IPR036179">
    <property type="entry name" value="Ig-like_dom_sf"/>
</dbReference>